<dbReference type="NCBIfam" id="TIGR04178">
    <property type="entry name" value="exo_archaeo"/>
    <property type="match status" value="1"/>
</dbReference>
<dbReference type="InterPro" id="IPR019127">
    <property type="entry name" value="Exosortase"/>
</dbReference>
<feature type="transmembrane region" description="Helical" evidence="8">
    <location>
        <begin position="254"/>
        <end position="272"/>
    </location>
</feature>
<evidence type="ECO:0000313" key="9">
    <source>
        <dbReference type="EMBL" id="MBW4672015.1"/>
    </source>
</evidence>
<feature type="transmembrane region" description="Helical" evidence="8">
    <location>
        <begin position="95"/>
        <end position="115"/>
    </location>
</feature>
<sequence length="280" mass="30874">MKATNFTTIQQLKSSQFWLLGIAASLIAIHLTLTLRANNSNLLGSSFLFWGVISSLIWEERHKLNLSSGIFSSLLGISIIAIVLLKTASLISFGGFLYLLPFIFAIALALLASGFQGLRQYQAQLLTLFFLGVPKLLPPSLTDISIFTAKFSSFVLWYSGFNVVRNDVNIHLPTGSVEVYSACSGTEAVFQLLGLAILFLLMFPQNLIRKIFIPVVAIILAFIVNGLRVALLAILVANGQQKAFQYWHHGDGSLIFSLIAVLLFGLFCWLLMRMNAPDKN</sequence>
<comment type="caution">
    <text evidence="9">The sequence shown here is derived from an EMBL/GenBank/DDBJ whole genome shotgun (WGS) entry which is preliminary data.</text>
</comment>
<feature type="transmembrane region" description="Helical" evidence="8">
    <location>
        <begin position="41"/>
        <end position="58"/>
    </location>
</feature>
<keyword evidence="7 8" id="KW-0472">Membrane</keyword>
<evidence type="ECO:0000256" key="1">
    <source>
        <dbReference type="ARBA" id="ARBA00004651"/>
    </source>
</evidence>
<feature type="transmembrane region" description="Helical" evidence="8">
    <location>
        <begin position="70"/>
        <end position="89"/>
    </location>
</feature>
<reference evidence="9" key="1">
    <citation type="submission" date="2021-05" db="EMBL/GenBank/DDBJ databases">
        <authorList>
            <person name="Pietrasiak N."/>
            <person name="Ward R."/>
            <person name="Stajich J.E."/>
            <person name="Kurbessoian T."/>
        </authorList>
    </citation>
    <scope>NUCLEOTIDE SEQUENCE</scope>
    <source>
        <strain evidence="9">GSE-NOS-MK-12-04C</strain>
    </source>
</reference>
<reference evidence="9" key="2">
    <citation type="journal article" date="2022" name="Microbiol. Resour. Announc.">
        <title>Metagenome Sequencing to Explore Phylogenomics of Terrestrial Cyanobacteria.</title>
        <authorList>
            <person name="Ward R.D."/>
            <person name="Stajich J.E."/>
            <person name="Johansen J.R."/>
            <person name="Huntemann M."/>
            <person name="Clum A."/>
            <person name="Foster B."/>
            <person name="Foster B."/>
            <person name="Roux S."/>
            <person name="Palaniappan K."/>
            <person name="Varghese N."/>
            <person name="Mukherjee S."/>
            <person name="Reddy T.B.K."/>
            <person name="Daum C."/>
            <person name="Copeland A."/>
            <person name="Chen I.A."/>
            <person name="Ivanova N.N."/>
            <person name="Kyrpides N.C."/>
            <person name="Shapiro N."/>
            <person name="Eloe-Fadrosh E.A."/>
            <person name="Pietrasiak N."/>
        </authorList>
    </citation>
    <scope>NUCLEOTIDE SEQUENCE</scope>
    <source>
        <strain evidence="9">GSE-NOS-MK-12-04C</strain>
    </source>
</reference>
<keyword evidence="5 9" id="KW-0378">Hydrolase</keyword>
<dbReference type="Pfam" id="PF09721">
    <property type="entry name" value="Exosortase_EpsH"/>
    <property type="match status" value="1"/>
</dbReference>
<evidence type="ECO:0000256" key="6">
    <source>
        <dbReference type="ARBA" id="ARBA00022989"/>
    </source>
</evidence>
<dbReference type="GO" id="GO:0008233">
    <property type="term" value="F:peptidase activity"/>
    <property type="evidence" value="ECO:0007669"/>
    <property type="project" value="UniProtKB-KW"/>
</dbReference>
<feature type="transmembrane region" description="Helical" evidence="8">
    <location>
        <begin position="17"/>
        <end position="35"/>
    </location>
</feature>
<keyword evidence="6 8" id="KW-1133">Transmembrane helix</keyword>
<dbReference type="InterPro" id="IPR022505">
    <property type="entry name" value="Exosortase_cyanobac"/>
</dbReference>
<evidence type="ECO:0000256" key="3">
    <source>
        <dbReference type="ARBA" id="ARBA00022670"/>
    </source>
</evidence>
<dbReference type="NCBIfam" id="TIGR03763">
    <property type="entry name" value="cyanoexo_CrtA"/>
    <property type="match status" value="1"/>
</dbReference>
<protein>
    <submittedName>
        <fullName evidence="9">Cyanoexosortase A</fullName>
        <ecNumber evidence="9">3.4.22.-</ecNumber>
    </submittedName>
</protein>
<feature type="transmembrane region" description="Helical" evidence="8">
    <location>
        <begin position="211"/>
        <end position="234"/>
    </location>
</feature>
<evidence type="ECO:0000256" key="5">
    <source>
        <dbReference type="ARBA" id="ARBA00022801"/>
    </source>
</evidence>
<dbReference type="EC" id="3.4.22.-" evidence="9"/>
<accession>A0A951V104</accession>
<comment type="subcellular location">
    <subcellularLocation>
        <location evidence="1">Cell membrane</location>
        <topology evidence="1">Multi-pass membrane protein</topology>
    </subcellularLocation>
</comment>
<dbReference type="GO" id="GO:0005886">
    <property type="term" value="C:plasma membrane"/>
    <property type="evidence" value="ECO:0007669"/>
    <property type="project" value="UniProtKB-SubCell"/>
</dbReference>
<evidence type="ECO:0000256" key="8">
    <source>
        <dbReference type="SAM" id="Phobius"/>
    </source>
</evidence>
<dbReference type="Proteomes" id="UP000729701">
    <property type="component" value="Unassembled WGS sequence"/>
</dbReference>
<evidence type="ECO:0000313" key="10">
    <source>
        <dbReference type="Proteomes" id="UP000729701"/>
    </source>
</evidence>
<gene>
    <name evidence="9" type="primary">crtA</name>
    <name evidence="9" type="ORF">KME60_32470</name>
</gene>
<dbReference type="EMBL" id="JAHHGZ010000060">
    <property type="protein sequence ID" value="MBW4672015.1"/>
    <property type="molecule type" value="Genomic_DNA"/>
</dbReference>
<dbReference type="AlphaFoldDB" id="A0A951V104"/>
<keyword evidence="3" id="KW-0645">Protease</keyword>
<organism evidence="9 10">
    <name type="scientific">Cyanomargarita calcarea GSE-NOS-MK-12-04C</name>
    <dbReference type="NCBI Taxonomy" id="2839659"/>
    <lineage>
        <taxon>Bacteria</taxon>
        <taxon>Bacillati</taxon>
        <taxon>Cyanobacteriota</taxon>
        <taxon>Cyanophyceae</taxon>
        <taxon>Nostocales</taxon>
        <taxon>Cyanomargaritaceae</taxon>
        <taxon>Cyanomargarita</taxon>
    </lineage>
</organism>
<keyword evidence="2" id="KW-1003">Cell membrane</keyword>
<name>A0A951V104_9CYAN</name>
<evidence type="ECO:0000256" key="4">
    <source>
        <dbReference type="ARBA" id="ARBA00022692"/>
    </source>
</evidence>
<evidence type="ECO:0000256" key="2">
    <source>
        <dbReference type="ARBA" id="ARBA00022475"/>
    </source>
</evidence>
<keyword evidence="4 8" id="KW-0812">Transmembrane</keyword>
<feature type="transmembrane region" description="Helical" evidence="8">
    <location>
        <begin position="179"/>
        <end position="204"/>
    </location>
</feature>
<dbReference type="InterPro" id="IPR026392">
    <property type="entry name" value="Exo/Archaeosortase_dom"/>
</dbReference>
<proteinExistence type="predicted"/>
<evidence type="ECO:0000256" key="7">
    <source>
        <dbReference type="ARBA" id="ARBA00023136"/>
    </source>
</evidence>
<dbReference type="GO" id="GO:0006508">
    <property type="term" value="P:proteolysis"/>
    <property type="evidence" value="ECO:0007669"/>
    <property type="project" value="UniProtKB-KW"/>
</dbReference>